<dbReference type="Pfam" id="PF00975">
    <property type="entry name" value="Thioesterase"/>
    <property type="match status" value="1"/>
</dbReference>
<dbReference type="SUPFAM" id="SSF47336">
    <property type="entry name" value="ACP-like"/>
    <property type="match status" value="1"/>
</dbReference>
<gene>
    <name evidence="2" type="ORF">BGAL_0657g00040</name>
</gene>
<dbReference type="Pfam" id="PF00550">
    <property type="entry name" value="PP-binding"/>
    <property type="match status" value="1"/>
</dbReference>
<dbReference type="InterPro" id="IPR000873">
    <property type="entry name" value="AMP-dep_synth/lig_dom"/>
</dbReference>
<dbReference type="Proteomes" id="UP000308671">
    <property type="component" value="Unassembled WGS sequence"/>
</dbReference>
<dbReference type="PROSITE" id="PS50075">
    <property type="entry name" value="CARRIER"/>
    <property type="match status" value="1"/>
</dbReference>
<dbReference type="EMBL" id="PQXL01000653">
    <property type="protein sequence ID" value="THV44380.1"/>
    <property type="molecule type" value="Genomic_DNA"/>
</dbReference>
<dbReference type="OrthoDB" id="10253869at2759"/>
<comment type="caution">
    <text evidence="2">The sequence shown here is derived from an EMBL/GenBank/DDBJ whole genome shotgun (WGS) entry which is preliminary data.</text>
</comment>
<name>A0A4S8QIQ8_9HELO</name>
<dbReference type="PROSITE" id="PS00455">
    <property type="entry name" value="AMP_BINDING"/>
    <property type="match status" value="1"/>
</dbReference>
<evidence type="ECO:0000259" key="1">
    <source>
        <dbReference type="PROSITE" id="PS50075"/>
    </source>
</evidence>
<sequence>MSTWKCLQDLLWARAAAEESEASSKCLLFYPPGNTNCPRTVSYRSLYNQATEISIILRGLEFFKKKGSVLLHLDDHWDTILWFWAVLLAQGLPVLSSPFSNVEDHRQKHIRALSTLLESPICITRSKSVNLFGDDHGMQLLTIESLLDNTTLPNSTRGDACQARYDAEEQINDDNASDSDLSMLMLTSGSTGNAKAVRLTHKQVLASVAGKSAIRLLPSKNPFLNWVGLDHVGALVEIHLHALWLGVDQVHVSAADVISSPRTFLDLLSRHQISRSFAPNFFLARLVSEIIALNSANNTKFPTWDLSSLLFLVSGGEANDIKVCIELSYLLAKYGAPPNVIAPGFGMTETCAGSIYNVNCPEYDIANGHTVASLGKCIKGIEMRIAESGINKGIALTDEPGELQLRGPVVFKGYYRNPEATDKAFTSDGWFRTGDQATIDFNGNLGLIGRVDDVININGVKINAAVIQTSLEEALGSLVARVVVFATRAAHTEQITICYIPKIWPMEAQNILEIDQVAGEVCMFSAASKPLVFSIKDHSLPLLPVSALGKISRAKMRRLFEEHKFDEEIRLSEQEFRCAKEQVRGIANRENPANETEALLVIDFAEVSGISPDAFDVNTPLFELEFSSLHFIQLKHRIDTRHGTSLPLIMMLKNPTVRSLANILNSNEATFTTLPYDPVVTFRSSGTKTPLWLIHPGVGEVLVFVGLAQHLQNDDRPLYAMRARGFEESQDCFTSITEVADTYVAAILQRQPRGPYALAGYSYGAMLAFEIAKKLNATADMDSNSKVGFLGSFNLPPHIKWRMRQLDWNMCLLNLTHFVGLTTEDYAHSFDQEAFRAIPNQEALEKVLADSDQSRMEELGLERGHLSRWVDVAYSLQSMAVDYEPIGQVEAMDIFHCEPLKAVAPSSEVWIHDHLSNWSKFSRTAPVFHHVSGAHYTMLDADHVLDFYFQLKSALEARGL</sequence>
<dbReference type="Gene3D" id="3.40.50.12780">
    <property type="entry name" value="N-terminal domain of ligase-like"/>
    <property type="match status" value="1"/>
</dbReference>
<dbReference type="InterPro" id="IPR042099">
    <property type="entry name" value="ANL_N_sf"/>
</dbReference>
<dbReference type="InterPro" id="IPR009081">
    <property type="entry name" value="PP-bd_ACP"/>
</dbReference>
<evidence type="ECO:0000313" key="3">
    <source>
        <dbReference type="Proteomes" id="UP000308671"/>
    </source>
</evidence>
<dbReference type="InterPro" id="IPR029058">
    <property type="entry name" value="AB_hydrolase_fold"/>
</dbReference>
<accession>A0A4S8QIQ8</accession>
<dbReference type="Pfam" id="PF00501">
    <property type="entry name" value="AMP-binding"/>
    <property type="match status" value="1"/>
</dbReference>
<organism evidence="2 3">
    <name type="scientific">Botrytis galanthina</name>
    <dbReference type="NCBI Taxonomy" id="278940"/>
    <lineage>
        <taxon>Eukaryota</taxon>
        <taxon>Fungi</taxon>
        <taxon>Dikarya</taxon>
        <taxon>Ascomycota</taxon>
        <taxon>Pezizomycotina</taxon>
        <taxon>Leotiomycetes</taxon>
        <taxon>Helotiales</taxon>
        <taxon>Sclerotiniaceae</taxon>
        <taxon>Botrytis</taxon>
    </lineage>
</organism>
<dbReference type="Gene3D" id="3.40.50.1820">
    <property type="entry name" value="alpha/beta hydrolase"/>
    <property type="match status" value="1"/>
</dbReference>
<dbReference type="PANTHER" id="PTHR24096:SF267">
    <property type="entry name" value="MALONATE--COA LIGASE ACSF3, MITOCHONDRIAL"/>
    <property type="match status" value="1"/>
</dbReference>
<dbReference type="GO" id="GO:0006633">
    <property type="term" value="P:fatty acid biosynthetic process"/>
    <property type="evidence" value="ECO:0007669"/>
    <property type="project" value="TreeGrafter"/>
</dbReference>
<protein>
    <recommendedName>
        <fullName evidence="1">Carrier domain-containing protein</fullName>
    </recommendedName>
</protein>
<dbReference type="Gene3D" id="1.10.1200.10">
    <property type="entry name" value="ACP-like"/>
    <property type="match status" value="1"/>
</dbReference>
<keyword evidence="3" id="KW-1185">Reference proteome</keyword>
<dbReference type="Gene3D" id="3.30.300.30">
    <property type="match status" value="1"/>
</dbReference>
<dbReference type="AlphaFoldDB" id="A0A4S8QIQ8"/>
<reference evidence="2 3" key="1">
    <citation type="submission" date="2017-12" db="EMBL/GenBank/DDBJ databases">
        <title>Comparative genomics of Botrytis spp.</title>
        <authorList>
            <person name="Valero-Jimenez C.A."/>
            <person name="Tapia P."/>
            <person name="Veloso J."/>
            <person name="Silva-Moreno E."/>
            <person name="Staats M."/>
            <person name="Valdes J.H."/>
            <person name="Van Kan J.A.L."/>
        </authorList>
    </citation>
    <scope>NUCLEOTIDE SEQUENCE [LARGE SCALE GENOMIC DNA]</scope>
    <source>
        <strain evidence="2 3">MUCL435</strain>
    </source>
</reference>
<proteinExistence type="predicted"/>
<feature type="domain" description="Carrier" evidence="1">
    <location>
        <begin position="591"/>
        <end position="668"/>
    </location>
</feature>
<dbReference type="InterPro" id="IPR020845">
    <property type="entry name" value="AMP-binding_CS"/>
</dbReference>
<dbReference type="InterPro" id="IPR045851">
    <property type="entry name" value="AMP-bd_C_sf"/>
</dbReference>
<dbReference type="SUPFAM" id="SSF53474">
    <property type="entry name" value="alpha/beta-Hydrolases"/>
    <property type="match status" value="1"/>
</dbReference>
<dbReference type="SUPFAM" id="SSF56801">
    <property type="entry name" value="Acetyl-CoA synthetase-like"/>
    <property type="match status" value="1"/>
</dbReference>
<dbReference type="InterPro" id="IPR001031">
    <property type="entry name" value="Thioesterase"/>
</dbReference>
<dbReference type="InterPro" id="IPR036736">
    <property type="entry name" value="ACP-like_sf"/>
</dbReference>
<dbReference type="GO" id="GO:0031957">
    <property type="term" value="F:very long-chain fatty acid-CoA ligase activity"/>
    <property type="evidence" value="ECO:0007669"/>
    <property type="project" value="TreeGrafter"/>
</dbReference>
<evidence type="ECO:0000313" key="2">
    <source>
        <dbReference type="EMBL" id="THV44380.1"/>
    </source>
</evidence>
<dbReference type="PANTHER" id="PTHR24096">
    <property type="entry name" value="LONG-CHAIN-FATTY-ACID--COA LIGASE"/>
    <property type="match status" value="1"/>
</dbReference>